<accession>A0ABT2ZHP0</accession>
<comment type="caution">
    <text evidence="1">The sequence shown here is derived from an EMBL/GenBank/DDBJ whole genome shotgun (WGS) entry which is preliminary data.</text>
</comment>
<gene>
    <name evidence="1" type="ORF">OEW28_18775</name>
</gene>
<name>A0ABT2ZHP0_9RHOB</name>
<dbReference type="RefSeq" id="WP_263736340.1">
    <property type="nucleotide sequence ID" value="NZ_JAOWKY010000008.1"/>
</dbReference>
<evidence type="ECO:0000313" key="2">
    <source>
        <dbReference type="Proteomes" id="UP001652542"/>
    </source>
</evidence>
<sequence length="104" mass="11390">MIAASVTIMPSAIPPLDPRRALELQAWCVFIDRWLDTGPDMMPFTAARRLLSKLADTGIATVKPGSDFRSIVMLGILARARGSDYELLMNWRAAAMARLEGALS</sequence>
<dbReference type="EMBL" id="JAOWKY010000008">
    <property type="protein sequence ID" value="MCV2870662.1"/>
    <property type="molecule type" value="Genomic_DNA"/>
</dbReference>
<evidence type="ECO:0000313" key="1">
    <source>
        <dbReference type="EMBL" id="MCV2870662.1"/>
    </source>
</evidence>
<protein>
    <submittedName>
        <fullName evidence="1">Uncharacterized protein</fullName>
    </submittedName>
</protein>
<organism evidence="1 2">
    <name type="scientific">Albidovulum marisflavi</name>
    <dbReference type="NCBI Taxonomy" id="2984159"/>
    <lineage>
        <taxon>Bacteria</taxon>
        <taxon>Pseudomonadati</taxon>
        <taxon>Pseudomonadota</taxon>
        <taxon>Alphaproteobacteria</taxon>
        <taxon>Rhodobacterales</taxon>
        <taxon>Paracoccaceae</taxon>
        <taxon>Albidovulum</taxon>
    </lineage>
</organism>
<reference evidence="1 2" key="1">
    <citation type="submission" date="2022-10" db="EMBL/GenBank/DDBJ databases">
        <title>Defluviimonas sp. nov., isolated from ocean surface water.</title>
        <authorList>
            <person name="He W."/>
            <person name="Wang L."/>
            <person name="Zhang D.-F."/>
        </authorList>
    </citation>
    <scope>NUCLEOTIDE SEQUENCE [LARGE SCALE GENOMIC DNA]</scope>
    <source>
        <strain evidence="1 2">WL0002</strain>
    </source>
</reference>
<dbReference type="Proteomes" id="UP001652542">
    <property type="component" value="Unassembled WGS sequence"/>
</dbReference>
<keyword evidence="2" id="KW-1185">Reference proteome</keyword>
<proteinExistence type="predicted"/>